<dbReference type="PANTHER" id="PTHR43441">
    <property type="entry name" value="RIBOSOMAL-PROTEIN-SERINE ACETYLTRANSFERASE"/>
    <property type="match status" value="1"/>
</dbReference>
<dbReference type="Gene3D" id="3.40.630.30">
    <property type="match status" value="1"/>
</dbReference>
<protein>
    <submittedName>
        <fullName evidence="2">Protein N-acetyltransferase, RimJ/RimL family</fullName>
    </submittedName>
</protein>
<name>A0A1I6R2L9_9BACL</name>
<dbReference type="SUPFAM" id="SSF55729">
    <property type="entry name" value="Acyl-CoA N-acyltransferases (Nat)"/>
    <property type="match status" value="1"/>
</dbReference>
<gene>
    <name evidence="2" type="ORF">SAMN05444972_10448</name>
</gene>
<feature type="domain" description="N-acetyltransferase" evidence="1">
    <location>
        <begin position="18"/>
        <end position="187"/>
    </location>
</feature>
<organism evidence="2 3">
    <name type="scientific">Marininema halotolerans</name>
    <dbReference type="NCBI Taxonomy" id="1155944"/>
    <lineage>
        <taxon>Bacteria</taxon>
        <taxon>Bacillati</taxon>
        <taxon>Bacillota</taxon>
        <taxon>Bacilli</taxon>
        <taxon>Bacillales</taxon>
        <taxon>Thermoactinomycetaceae</taxon>
        <taxon>Marininema</taxon>
    </lineage>
</organism>
<dbReference type="EMBL" id="FPAA01000004">
    <property type="protein sequence ID" value="SFS58840.1"/>
    <property type="molecule type" value="Genomic_DNA"/>
</dbReference>
<evidence type="ECO:0000313" key="2">
    <source>
        <dbReference type="EMBL" id="SFS58840.1"/>
    </source>
</evidence>
<dbReference type="InterPro" id="IPR016181">
    <property type="entry name" value="Acyl_CoA_acyltransferase"/>
</dbReference>
<dbReference type="Proteomes" id="UP000198660">
    <property type="component" value="Unassembled WGS sequence"/>
</dbReference>
<dbReference type="PROSITE" id="PS51186">
    <property type="entry name" value="GNAT"/>
    <property type="match status" value="1"/>
</dbReference>
<dbReference type="OrthoDB" id="9785602at2"/>
<keyword evidence="2" id="KW-0808">Transferase</keyword>
<evidence type="ECO:0000313" key="3">
    <source>
        <dbReference type="Proteomes" id="UP000198660"/>
    </source>
</evidence>
<dbReference type="Pfam" id="PF13302">
    <property type="entry name" value="Acetyltransf_3"/>
    <property type="match status" value="1"/>
</dbReference>
<dbReference type="PANTHER" id="PTHR43441:SF3">
    <property type="entry name" value="ACETYLTRANSFERASE"/>
    <property type="match status" value="1"/>
</dbReference>
<accession>A0A1I6R2L9</accession>
<dbReference type="GO" id="GO:0005737">
    <property type="term" value="C:cytoplasm"/>
    <property type="evidence" value="ECO:0007669"/>
    <property type="project" value="TreeGrafter"/>
</dbReference>
<dbReference type="RefSeq" id="WP_091835520.1">
    <property type="nucleotide sequence ID" value="NZ_FPAA01000004.1"/>
</dbReference>
<keyword evidence="3" id="KW-1185">Reference proteome</keyword>
<reference evidence="3" key="1">
    <citation type="submission" date="2016-10" db="EMBL/GenBank/DDBJ databases">
        <authorList>
            <person name="Varghese N."/>
            <person name="Submissions S."/>
        </authorList>
    </citation>
    <scope>NUCLEOTIDE SEQUENCE [LARGE SCALE GENOMIC DNA]</scope>
    <source>
        <strain evidence="3">DSM 45789</strain>
    </source>
</reference>
<dbReference type="GO" id="GO:1990189">
    <property type="term" value="F:protein N-terminal-serine acetyltransferase activity"/>
    <property type="evidence" value="ECO:0007669"/>
    <property type="project" value="TreeGrafter"/>
</dbReference>
<dbReference type="InterPro" id="IPR000182">
    <property type="entry name" value="GNAT_dom"/>
</dbReference>
<evidence type="ECO:0000259" key="1">
    <source>
        <dbReference type="PROSITE" id="PS51186"/>
    </source>
</evidence>
<dbReference type="AlphaFoldDB" id="A0A1I6R2L9"/>
<sequence length="208" mass="24272">MIPSILREVPYSLETERLFLRQPEPGDGAQLFEAVEESREELERWLEWFKTNPNAMDVEAKLRAYRIHCLERTHLIYQMIRKEDQQMLGTCGLYRIDWSVPRFEIGYWIRTGATGQGLVTEAVYRLMKVAFVEFNAQRVEIRCDAENKRSSQVAERAGFTLEGILRNEMRSSEGCLVHTAIYGMTPDEYKEWIAKTTIGCHETISKRV</sequence>
<dbReference type="GO" id="GO:0008999">
    <property type="term" value="F:protein-N-terminal-alanine acetyltransferase activity"/>
    <property type="evidence" value="ECO:0007669"/>
    <property type="project" value="TreeGrafter"/>
</dbReference>
<dbReference type="InterPro" id="IPR051908">
    <property type="entry name" value="Ribosomal_N-acetyltransferase"/>
</dbReference>
<proteinExistence type="predicted"/>